<dbReference type="RefSeq" id="WP_256197901.1">
    <property type="nucleotide sequence ID" value="NZ_JANGCH010000009.1"/>
</dbReference>
<evidence type="ECO:0000313" key="1">
    <source>
        <dbReference type="EMBL" id="MCQ5122007.1"/>
    </source>
</evidence>
<gene>
    <name evidence="1" type="ORF">NE663_07015</name>
</gene>
<comment type="caution">
    <text evidence="1">The sequence shown here is derived from an EMBL/GenBank/DDBJ whole genome shotgun (WGS) entry which is preliminary data.</text>
</comment>
<dbReference type="Proteomes" id="UP001524435">
    <property type="component" value="Unassembled WGS sequence"/>
</dbReference>
<evidence type="ECO:0000313" key="2">
    <source>
        <dbReference type="Proteomes" id="UP001524435"/>
    </source>
</evidence>
<sequence length="62" mass="7210">IAGLASVKIALRRSFLPLNEAFFYVQTAITFSSSMKNRVCFLLFSFDQGEILVQHYFHYFLI</sequence>
<accession>A0ABT1SLA7</accession>
<proteinExistence type="predicted"/>
<protein>
    <submittedName>
        <fullName evidence="1">Uncharacterized protein</fullName>
    </submittedName>
</protein>
<organism evidence="1 2">
    <name type="scientific">Massilicoli timonensis</name>
    <dbReference type="NCBI Taxonomy" id="2015901"/>
    <lineage>
        <taxon>Bacteria</taxon>
        <taxon>Bacillati</taxon>
        <taxon>Bacillota</taxon>
        <taxon>Erysipelotrichia</taxon>
        <taxon>Erysipelotrichales</taxon>
        <taxon>Erysipelotrichaceae</taxon>
        <taxon>Massilicoli</taxon>
    </lineage>
</organism>
<dbReference type="EMBL" id="JANGCH010000009">
    <property type="protein sequence ID" value="MCQ5122007.1"/>
    <property type="molecule type" value="Genomic_DNA"/>
</dbReference>
<feature type="non-terminal residue" evidence="1">
    <location>
        <position position="1"/>
    </location>
</feature>
<keyword evidence="2" id="KW-1185">Reference proteome</keyword>
<reference evidence="1 2" key="1">
    <citation type="submission" date="2022-06" db="EMBL/GenBank/DDBJ databases">
        <title>Isolation of gut microbiota from human fecal samples.</title>
        <authorList>
            <person name="Pamer E.G."/>
            <person name="Barat B."/>
            <person name="Waligurski E."/>
            <person name="Medina S."/>
            <person name="Paddock L."/>
            <person name="Mostad J."/>
        </authorList>
    </citation>
    <scope>NUCLEOTIDE SEQUENCE [LARGE SCALE GENOMIC DNA]</scope>
    <source>
        <strain evidence="1 2">DFI.6.1</strain>
    </source>
</reference>
<name>A0ABT1SLA7_9FIRM</name>